<dbReference type="EMBL" id="GBXM01012831">
    <property type="protein sequence ID" value="JAH95746.1"/>
    <property type="molecule type" value="Transcribed_RNA"/>
</dbReference>
<accession>A0A0E9WZZ2</accession>
<proteinExistence type="predicted"/>
<protein>
    <submittedName>
        <fullName evidence="2">Uncharacterized protein</fullName>
    </submittedName>
</protein>
<name>A0A0E9WZZ2_ANGAN</name>
<dbReference type="AlphaFoldDB" id="A0A0E9WZZ2"/>
<evidence type="ECO:0000256" key="1">
    <source>
        <dbReference type="SAM" id="Phobius"/>
    </source>
</evidence>
<sequence length="46" mass="5396">MKVLDDFVFHTVLCIVELGLWYNLMFSLLYSLNVNLNKYTTPAELN</sequence>
<feature type="transmembrane region" description="Helical" evidence="1">
    <location>
        <begin position="7"/>
        <end position="30"/>
    </location>
</feature>
<organism evidence="2">
    <name type="scientific">Anguilla anguilla</name>
    <name type="common">European freshwater eel</name>
    <name type="synonym">Muraena anguilla</name>
    <dbReference type="NCBI Taxonomy" id="7936"/>
    <lineage>
        <taxon>Eukaryota</taxon>
        <taxon>Metazoa</taxon>
        <taxon>Chordata</taxon>
        <taxon>Craniata</taxon>
        <taxon>Vertebrata</taxon>
        <taxon>Euteleostomi</taxon>
        <taxon>Actinopterygii</taxon>
        <taxon>Neopterygii</taxon>
        <taxon>Teleostei</taxon>
        <taxon>Anguilliformes</taxon>
        <taxon>Anguillidae</taxon>
        <taxon>Anguilla</taxon>
    </lineage>
</organism>
<keyword evidence="1" id="KW-0472">Membrane</keyword>
<evidence type="ECO:0000313" key="2">
    <source>
        <dbReference type="EMBL" id="JAH95746.1"/>
    </source>
</evidence>
<reference evidence="2" key="2">
    <citation type="journal article" date="2015" name="Fish Shellfish Immunol.">
        <title>Early steps in the European eel (Anguilla anguilla)-Vibrio vulnificus interaction in the gills: Role of the RtxA13 toxin.</title>
        <authorList>
            <person name="Callol A."/>
            <person name="Pajuelo D."/>
            <person name="Ebbesson L."/>
            <person name="Teles M."/>
            <person name="MacKenzie S."/>
            <person name="Amaro C."/>
        </authorList>
    </citation>
    <scope>NUCLEOTIDE SEQUENCE</scope>
</reference>
<keyword evidence="1" id="KW-0812">Transmembrane</keyword>
<reference evidence="2" key="1">
    <citation type="submission" date="2014-11" db="EMBL/GenBank/DDBJ databases">
        <authorList>
            <person name="Amaro Gonzalez C."/>
        </authorList>
    </citation>
    <scope>NUCLEOTIDE SEQUENCE</scope>
</reference>
<keyword evidence="1" id="KW-1133">Transmembrane helix</keyword>